<reference evidence="1" key="1">
    <citation type="submission" date="2018-09" db="EMBL/GenBank/DDBJ databases">
        <title>A genomic encyclopedia of anaerobic methanotrophic archaea.</title>
        <authorList>
            <person name="Skennerton C.T."/>
            <person name="Chadwick G.L."/>
            <person name="Laso-Perez R."/>
            <person name="Leu A.O."/>
            <person name="Speth D.R."/>
            <person name="Yu H."/>
            <person name="Morgan-Lang C."/>
            <person name="Hatzenpichler R."/>
            <person name="Goudeau D."/>
            <person name="Malmstrom R."/>
            <person name="Woyke T."/>
            <person name="Hallam S."/>
            <person name="Tyson G.W."/>
            <person name="Wegener G."/>
            <person name="Boetius A."/>
            <person name="Orphan V.J."/>
        </authorList>
    </citation>
    <scope>NUCLEOTIDE SEQUENCE</scope>
    <source>
        <strain evidence="1">CONS3730D10UFb2</strain>
    </source>
</reference>
<proteinExistence type="predicted"/>
<dbReference type="EMBL" id="QYBA01000245">
    <property type="protein sequence ID" value="TKY91185.1"/>
    <property type="molecule type" value="Genomic_DNA"/>
</dbReference>
<accession>A0AC61S9E9</accession>
<organism evidence="1 2">
    <name type="scientific">Candidatus Methanomarinus sp</name>
    <dbReference type="NCBI Taxonomy" id="3386244"/>
    <lineage>
        <taxon>Archaea</taxon>
        <taxon>Methanobacteriati</taxon>
        <taxon>Methanobacteriota</taxon>
        <taxon>Stenosarchaea group</taxon>
        <taxon>Methanomicrobia</taxon>
        <taxon>Methanosarcinales</taxon>
        <taxon>ANME-2 cluster</taxon>
        <taxon>Candidatus Methanocomedenaceae</taxon>
        <taxon>Candidatus Methanomarinus</taxon>
    </lineage>
</organism>
<evidence type="ECO:0000313" key="2">
    <source>
        <dbReference type="Proteomes" id="UP000315423"/>
    </source>
</evidence>
<evidence type="ECO:0000313" key="1">
    <source>
        <dbReference type="EMBL" id="TKY91185.1"/>
    </source>
</evidence>
<protein>
    <submittedName>
        <fullName evidence="1">Formylmethanofuran dehydrogenase</fullName>
    </submittedName>
</protein>
<name>A0AC61S9E9_9EURY</name>
<dbReference type="Proteomes" id="UP000315423">
    <property type="component" value="Unassembled WGS sequence"/>
</dbReference>
<sequence length="189" mass="21451">MNKIIKQIEDPKLISQIERVVPFHGYLSTGAFIGIQMFNIAKQILDLQNEERIYVTCETYNCIPDAFQILGGATIGNKGLKIIDCGKMAVVINRHVPPDETSARGIRIYLDPNKTQKYPRLHAWYLNTQKVPHEEAIYDLQKAGEDVYSYEMVNVDVPIKQAKCVAVCKRCGEYFVCKDEETLCNTCTA</sequence>
<gene>
    <name evidence="1" type="ORF">C5S46_07175</name>
</gene>
<comment type="caution">
    <text evidence="1">The sequence shown here is derived from an EMBL/GenBank/DDBJ whole genome shotgun (WGS) entry which is preliminary data.</text>
</comment>